<dbReference type="UniPathway" id="UPA00189">
    <property type="reaction ID" value="UER00296"/>
</dbReference>
<keyword evidence="6" id="KW-0658">Purine biosynthesis</keyword>
<dbReference type="Gene3D" id="3.40.50.880">
    <property type="match status" value="1"/>
</dbReference>
<keyword evidence="7" id="KW-0067">ATP-binding</keyword>
<protein>
    <recommendedName>
        <fullName evidence="2">GMP synthase (glutamine-hydrolyzing)</fullName>
        <ecNumber evidence="2">6.3.5.2</ecNumber>
    </recommendedName>
</protein>
<keyword evidence="3" id="KW-0436">Ligase</keyword>
<dbReference type="PRINTS" id="PR00096">
    <property type="entry name" value="GATASE"/>
</dbReference>
<evidence type="ECO:0000256" key="3">
    <source>
        <dbReference type="ARBA" id="ARBA00022598"/>
    </source>
</evidence>
<evidence type="ECO:0000259" key="9">
    <source>
        <dbReference type="PROSITE" id="PS51553"/>
    </source>
</evidence>
<dbReference type="FunFam" id="3.40.50.620:FF:000001">
    <property type="entry name" value="GMP synthase [glutamine-hydrolyzing]"/>
    <property type="match status" value="1"/>
</dbReference>
<dbReference type="SUPFAM" id="SSF52402">
    <property type="entry name" value="Adenine nucleotide alpha hydrolases-like"/>
    <property type="match status" value="1"/>
</dbReference>
<sequence length="497" mass="56554">MRRGILIVDFGSQYTQLIARRIRELHVYCEIYPFKKINSKLFDDIDPSGVILSGGPNSVLDKKAPKIHKSILESKIPILAICYGLQALSLQNGGKIKKSLSREYGFAKIKINNNSKIIPREWKGKAINVWMSHGDHVSQTPRGFKVLAKSNNDIISIIANEKEKIFGLQFHPEVHHTYLGNKIISNFVFKICKAKNNWILEDFIKTKIKEIKKTVKGERVVCGLSGGVDSSVTAYLLHKALGKKLFCIFVDHGLLRKNETQEVTNYYKEKFKNNFVKVEAAKLFLKKLKNISDPEKKRKIIGNTFVDVFNKEAIRIKGVKYLAQGTLYPDVIESVSFFGGPTAKIKSHHNVGGLPKKMKLKILEPLRELFKDEVRDLGRKLKIKENLILRHPFPGPGLAIRIPGSITYEKIKILQNVDDIYIKFLKEKKLYQKIWQAFAILLPIKSVGVMGDKRTYNYCCALRAVTSVDGMTADFYAFTKEELTEISGRIISQVKEI</sequence>
<dbReference type="HAMAP" id="MF_00344">
    <property type="entry name" value="GMP_synthase"/>
    <property type="match status" value="1"/>
</dbReference>
<dbReference type="CDD" id="cd01742">
    <property type="entry name" value="GATase1_GMP_Synthase"/>
    <property type="match status" value="1"/>
</dbReference>
<dbReference type="Pfam" id="PF02540">
    <property type="entry name" value="NAD_synthase"/>
    <property type="match status" value="1"/>
</dbReference>
<dbReference type="SUPFAM" id="SSF54810">
    <property type="entry name" value="GMP synthetase C-terminal dimerisation domain"/>
    <property type="match status" value="1"/>
</dbReference>
<dbReference type="InterPro" id="IPR001674">
    <property type="entry name" value="GMP_synth_C"/>
</dbReference>
<reference evidence="10" key="1">
    <citation type="submission" date="2018-05" db="EMBL/GenBank/DDBJ databases">
        <authorList>
            <person name="Lanie J.A."/>
            <person name="Ng W.-L."/>
            <person name="Kazmierczak K.M."/>
            <person name="Andrzejewski T.M."/>
            <person name="Davidsen T.M."/>
            <person name="Wayne K.J."/>
            <person name="Tettelin H."/>
            <person name="Glass J.I."/>
            <person name="Rusch D."/>
            <person name="Podicherti R."/>
            <person name="Tsui H.-C.T."/>
            <person name="Winkler M.E."/>
        </authorList>
    </citation>
    <scope>NUCLEOTIDE SEQUENCE</scope>
</reference>
<feature type="domain" description="GMPS ATP-PPase" evidence="9">
    <location>
        <begin position="198"/>
        <end position="390"/>
    </location>
</feature>
<dbReference type="PANTHER" id="PTHR11922:SF2">
    <property type="entry name" value="GMP SYNTHASE [GLUTAMINE-HYDROLYZING]"/>
    <property type="match status" value="1"/>
</dbReference>
<dbReference type="Pfam" id="PF00117">
    <property type="entry name" value="GATase"/>
    <property type="match status" value="1"/>
</dbReference>
<dbReference type="InterPro" id="IPR004739">
    <property type="entry name" value="GMP_synth_GATase"/>
</dbReference>
<dbReference type="GO" id="GO:0005524">
    <property type="term" value="F:ATP binding"/>
    <property type="evidence" value="ECO:0007669"/>
    <property type="project" value="UniProtKB-KW"/>
</dbReference>
<evidence type="ECO:0000256" key="7">
    <source>
        <dbReference type="ARBA" id="ARBA00022840"/>
    </source>
</evidence>
<keyword evidence="5" id="KW-0332">GMP biosynthesis</keyword>
<dbReference type="PROSITE" id="PS51273">
    <property type="entry name" value="GATASE_TYPE_1"/>
    <property type="match status" value="1"/>
</dbReference>
<dbReference type="GO" id="GO:0003921">
    <property type="term" value="F:GMP synthase activity"/>
    <property type="evidence" value="ECO:0007669"/>
    <property type="project" value="InterPro"/>
</dbReference>
<gene>
    <name evidence="10" type="ORF">METZ01_LOCUS116714</name>
</gene>
<dbReference type="EC" id="6.3.5.2" evidence="2"/>
<dbReference type="SUPFAM" id="SSF52317">
    <property type="entry name" value="Class I glutamine amidotransferase-like"/>
    <property type="match status" value="1"/>
</dbReference>
<dbReference type="InterPro" id="IPR017926">
    <property type="entry name" value="GATASE"/>
</dbReference>
<dbReference type="PROSITE" id="PS51553">
    <property type="entry name" value="GMPS_ATP_PPASE"/>
    <property type="match status" value="1"/>
</dbReference>
<evidence type="ECO:0000256" key="4">
    <source>
        <dbReference type="ARBA" id="ARBA00022741"/>
    </source>
</evidence>
<dbReference type="InterPro" id="IPR022310">
    <property type="entry name" value="NAD/GMP_synthase"/>
</dbReference>
<dbReference type="NCBIfam" id="NF000848">
    <property type="entry name" value="PRK00074.1"/>
    <property type="match status" value="1"/>
</dbReference>
<dbReference type="NCBIfam" id="TIGR00884">
    <property type="entry name" value="guaA_Cterm"/>
    <property type="match status" value="1"/>
</dbReference>
<dbReference type="NCBIfam" id="TIGR00888">
    <property type="entry name" value="guaA_Nterm"/>
    <property type="match status" value="1"/>
</dbReference>
<evidence type="ECO:0000313" key="10">
    <source>
        <dbReference type="EMBL" id="SVA63860.1"/>
    </source>
</evidence>
<feature type="non-terminal residue" evidence="10">
    <location>
        <position position="497"/>
    </location>
</feature>
<dbReference type="AlphaFoldDB" id="A0A381XGX2"/>
<name>A0A381XGX2_9ZZZZ</name>
<dbReference type="CDD" id="cd01997">
    <property type="entry name" value="GMP_synthase_C"/>
    <property type="match status" value="1"/>
</dbReference>
<evidence type="ECO:0000256" key="2">
    <source>
        <dbReference type="ARBA" id="ARBA00012746"/>
    </source>
</evidence>
<accession>A0A381XGX2</accession>
<dbReference type="Pfam" id="PF00958">
    <property type="entry name" value="GMP_synt_C"/>
    <property type="match status" value="1"/>
</dbReference>
<dbReference type="Gene3D" id="3.40.50.620">
    <property type="entry name" value="HUPs"/>
    <property type="match status" value="1"/>
</dbReference>
<dbReference type="GO" id="GO:0005829">
    <property type="term" value="C:cytosol"/>
    <property type="evidence" value="ECO:0007669"/>
    <property type="project" value="TreeGrafter"/>
</dbReference>
<evidence type="ECO:0000256" key="8">
    <source>
        <dbReference type="ARBA" id="ARBA00022962"/>
    </source>
</evidence>
<dbReference type="EMBL" id="UINC01015103">
    <property type="protein sequence ID" value="SVA63860.1"/>
    <property type="molecule type" value="Genomic_DNA"/>
</dbReference>
<dbReference type="PANTHER" id="PTHR11922">
    <property type="entry name" value="GMP SYNTHASE-RELATED"/>
    <property type="match status" value="1"/>
</dbReference>
<evidence type="ECO:0000256" key="1">
    <source>
        <dbReference type="ARBA" id="ARBA00005153"/>
    </source>
</evidence>
<dbReference type="InterPro" id="IPR022955">
    <property type="entry name" value="GMP_synthase"/>
</dbReference>
<dbReference type="FunFam" id="3.40.50.880:FF:000001">
    <property type="entry name" value="GMP synthase [glutamine-hydrolyzing]"/>
    <property type="match status" value="1"/>
</dbReference>
<comment type="pathway">
    <text evidence="1">Purine metabolism; GMP biosynthesis; GMP from XMP (L-Gln route): step 1/1.</text>
</comment>
<keyword evidence="4" id="KW-0547">Nucleotide-binding</keyword>
<proteinExistence type="inferred from homology"/>
<dbReference type="InterPro" id="IPR025777">
    <property type="entry name" value="GMPS_ATP_PPase_dom"/>
</dbReference>
<dbReference type="InterPro" id="IPR029062">
    <property type="entry name" value="Class_I_gatase-like"/>
</dbReference>
<dbReference type="InterPro" id="IPR014729">
    <property type="entry name" value="Rossmann-like_a/b/a_fold"/>
</dbReference>
<evidence type="ECO:0000256" key="6">
    <source>
        <dbReference type="ARBA" id="ARBA00022755"/>
    </source>
</evidence>
<evidence type="ECO:0000256" key="5">
    <source>
        <dbReference type="ARBA" id="ARBA00022749"/>
    </source>
</evidence>
<organism evidence="10">
    <name type="scientific">marine metagenome</name>
    <dbReference type="NCBI Taxonomy" id="408172"/>
    <lineage>
        <taxon>unclassified sequences</taxon>
        <taxon>metagenomes</taxon>
        <taxon>ecological metagenomes</taxon>
    </lineage>
</organism>
<dbReference type="Gene3D" id="3.30.300.10">
    <property type="match status" value="1"/>
</dbReference>
<keyword evidence="8" id="KW-0315">Glutamine amidotransferase</keyword>